<comment type="caution">
    <text evidence="1">The sequence shown here is derived from an EMBL/GenBank/DDBJ whole genome shotgun (WGS) entry which is preliminary data.</text>
</comment>
<dbReference type="AlphaFoldDB" id="A0A7W4XY07"/>
<dbReference type="EMBL" id="JACHVY010000002">
    <property type="protein sequence ID" value="MBB2901804.1"/>
    <property type="molecule type" value="Genomic_DNA"/>
</dbReference>
<reference evidence="1 2" key="2">
    <citation type="submission" date="2020-08" db="EMBL/GenBank/DDBJ databases">
        <authorList>
            <person name="Partida-Martinez L."/>
            <person name="Huntemann M."/>
            <person name="Clum A."/>
            <person name="Wang J."/>
            <person name="Palaniappan K."/>
            <person name="Ritter S."/>
            <person name="Chen I.-M."/>
            <person name="Stamatis D."/>
            <person name="Reddy T."/>
            <person name="O'Malley R."/>
            <person name="Daum C."/>
            <person name="Shapiro N."/>
            <person name="Ivanova N."/>
            <person name="Kyrpides N."/>
            <person name="Woyke T."/>
        </authorList>
    </citation>
    <scope>NUCLEOTIDE SEQUENCE [LARGE SCALE GENOMIC DNA]</scope>
    <source>
        <strain evidence="1 2">AS2.23</strain>
    </source>
</reference>
<proteinExistence type="predicted"/>
<organism evidence="1 2">
    <name type="scientific">Kineococcus radiotolerans</name>
    <dbReference type="NCBI Taxonomy" id="131568"/>
    <lineage>
        <taxon>Bacteria</taxon>
        <taxon>Bacillati</taxon>
        <taxon>Actinomycetota</taxon>
        <taxon>Actinomycetes</taxon>
        <taxon>Kineosporiales</taxon>
        <taxon>Kineosporiaceae</taxon>
        <taxon>Kineococcus</taxon>
    </lineage>
</organism>
<protein>
    <submittedName>
        <fullName evidence="1">Uncharacterized protein</fullName>
    </submittedName>
</protein>
<accession>A0A7W4XY07</accession>
<evidence type="ECO:0000313" key="2">
    <source>
        <dbReference type="Proteomes" id="UP000533269"/>
    </source>
</evidence>
<dbReference type="Proteomes" id="UP000533269">
    <property type="component" value="Unassembled WGS sequence"/>
</dbReference>
<reference evidence="1 2" key="1">
    <citation type="submission" date="2020-08" db="EMBL/GenBank/DDBJ databases">
        <title>The Agave Microbiome: Exploring the role of microbial communities in plant adaptations to desert environments.</title>
        <authorList>
            <person name="Partida-Martinez L.P."/>
        </authorList>
    </citation>
    <scope>NUCLEOTIDE SEQUENCE [LARGE SCALE GENOMIC DNA]</scope>
    <source>
        <strain evidence="1 2">AS2.23</strain>
    </source>
</reference>
<dbReference type="RefSeq" id="WP_183391776.1">
    <property type="nucleotide sequence ID" value="NZ_JACHVY010000002.1"/>
</dbReference>
<name>A0A7W4XY07_KINRA</name>
<gene>
    <name evidence="1" type="ORF">FHR75_002619</name>
</gene>
<sequence>MRIVLDPAAPQPVGLVDLDVLTAFDVAVPAGTTAAEAAAVLGGVGELDPRGEDLAGAHVRVRLDWLRGTAHAGGAGPGWDERFDAMIDYARSKGWVDDAAGTVRAHVAVG</sequence>
<evidence type="ECO:0000313" key="1">
    <source>
        <dbReference type="EMBL" id="MBB2901804.1"/>
    </source>
</evidence>